<protein>
    <submittedName>
        <fullName evidence="1">Uncharacterized protein</fullName>
    </submittedName>
</protein>
<proteinExistence type="predicted"/>
<evidence type="ECO:0000313" key="2">
    <source>
        <dbReference type="Proteomes" id="UP000031671"/>
    </source>
</evidence>
<dbReference type="AlphaFoldDB" id="A0A0B8NGW0"/>
<name>A0A0B8NGW0_9VIBR</name>
<reference evidence="1 2" key="1">
    <citation type="submission" date="2015-01" db="EMBL/GenBank/DDBJ databases">
        <title>Vibrio sp. C1 JCM 19231 whole genome shotgun sequence.</title>
        <authorList>
            <person name="Sawabe T."/>
            <person name="Meirelles P."/>
            <person name="Feng G."/>
            <person name="Sayaka M."/>
            <person name="Hattori M."/>
            <person name="Ohkuma M."/>
        </authorList>
    </citation>
    <scope>NUCLEOTIDE SEQUENCE [LARGE SCALE GENOMIC DNA]</scope>
    <source>
        <strain evidence="2">JCM 19231</strain>
    </source>
</reference>
<reference evidence="1 2" key="2">
    <citation type="submission" date="2015-01" db="EMBL/GenBank/DDBJ databases">
        <authorList>
            <consortium name="NBRP consortium"/>
            <person name="Sawabe T."/>
            <person name="Meirelles P."/>
            <person name="Feng G."/>
            <person name="Sayaka M."/>
            <person name="Hattori M."/>
            <person name="Ohkuma M."/>
        </authorList>
    </citation>
    <scope>NUCLEOTIDE SEQUENCE [LARGE SCALE GENOMIC DNA]</scope>
    <source>
        <strain evidence="2">JCM 19231</strain>
    </source>
</reference>
<keyword evidence="2" id="KW-1185">Reference proteome</keyword>
<evidence type="ECO:0000313" key="1">
    <source>
        <dbReference type="EMBL" id="GAM53975.1"/>
    </source>
</evidence>
<comment type="caution">
    <text evidence="1">The sequence shown here is derived from an EMBL/GenBank/DDBJ whole genome shotgun (WGS) entry which is preliminary data.</text>
</comment>
<gene>
    <name evidence="1" type="ORF">JCM19231_3495</name>
</gene>
<dbReference type="EMBL" id="BBRZ01000001">
    <property type="protein sequence ID" value="GAM53975.1"/>
    <property type="molecule type" value="Genomic_DNA"/>
</dbReference>
<accession>A0A0B8NGW0</accession>
<organism evidence="1 2">
    <name type="scientific">Vibrio ishigakensis</name>
    <dbReference type="NCBI Taxonomy" id="1481914"/>
    <lineage>
        <taxon>Bacteria</taxon>
        <taxon>Pseudomonadati</taxon>
        <taxon>Pseudomonadota</taxon>
        <taxon>Gammaproteobacteria</taxon>
        <taxon>Vibrionales</taxon>
        <taxon>Vibrionaceae</taxon>
        <taxon>Vibrio</taxon>
    </lineage>
</organism>
<dbReference type="Proteomes" id="UP000031671">
    <property type="component" value="Unassembled WGS sequence"/>
</dbReference>
<sequence>MHDHSSLLILGMVRKLHRMDWPYFHTHSLHWKNRRAVPCMAKYNMGLDRDDIRHCLFSVKRFFN</sequence>